<organism evidence="2 3">
    <name type="scientific">Scylla paramamosain</name>
    <name type="common">Mud crab</name>
    <dbReference type="NCBI Taxonomy" id="85552"/>
    <lineage>
        <taxon>Eukaryota</taxon>
        <taxon>Metazoa</taxon>
        <taxon>Ecdysozoa</taxon>
        <taxon>Arthropoda</taxon>
        <taxon>Crustacea</taxon>
        <taxon>Multicrustacea</taxon>
        <taxon>Malacostraca</taxon>
        <taxon>Eumalacostraca</taxon>
        <taxon>Eucarida</taxon>
        <taxon>Decapoda</taxon>
        <taxon>Pleocyemata</taxon>
        <taxon>Brachyura</taxon>
        <taxon>Eubrachyura</taxon>
        <taxon>Portunoidea</taxon>
        <taxon>Portunidae</taxon>
        <taxon>Portuninae</taxon>
        <taxon>Scylla</taxon>
    </lineage>
</organism>
<reference evidence="2 3" key="1">
    <citation type="submission" date="2023-03" db="EMBL/GenBank/DDBJ databases">
        <title>High-quality genome of Scylla paramamosain provides insights in environmental adaptation.</title>
        <authorList>
            <person name="Zhang L."/>
        </authorList>
    </citation>
    <scope>NUCLEOTIDE SEQUENCE [LARGE SCALE GENOMIC DNA]</scope>
    <source>
        <strain evidence="2">LZ_2023a</strain>
        <tissue evidence="2">Muscle</tissue>
    </source>
</reference>
<feature type="compositionally biased region" description="Basic and acidic residues" evidence="1">
    <location>
        <begin position="1"/>
        <end position="10"/>
    </location>
</feature>
<evidence type="ECO:0000313" key="2">
    <source>
        <dbReference type="EMBL" id="KAK8393420.1"/>
    </source>
</evidence>
<feature type="compositionally biased region" description="Gly residues" evidence="1">
    <location>
        <begin position="117"/>
        <end position="126"/>
    </location>
</feature>
<evidence type="ECO:0000313" key="3">
    <source>
        <dbReference type="Proteomes" id="UP001487740"/>
    </source>
</evidence>
<dbReference type="AlphaFoldDB" id="A0AAW0U3M9"/>
<evidence type="ECO:0000256" key="1">
    <source>
        <dbReference type="SAM" id="MobiDB-lite"/>
    </source>
</evidence>
<proteinExistence type="predicted"/>
<dbReference type="Proteomes" id="UP001487740">
    <property type="component" value="Unassembled WGS sequence"/>
</dbReference>
<gene>
    <name evidence="2" type="ORF">O3P69_013423</name>
</gene>
<feature type="compositionally biased region" description="Basic and acidic residues" evidence="1">
    <location>
        <begin position="47"/>
        <end position="65"/>
    </location>
</feature>
<dbReference type="EMBL" id="JARAKH010000021">
    <property type="protein sequence ID" value="KAK8393420.1"/>
    <property type="molecule type" value="Genomic_DNA"/>
</dbReference>
<feature type="region of interest" description="Disordered" evidence="1">
    <location>
        <begin position="1"/>
        <end position="146"/>
    </location>
</feature>
<sequence length="392" mass="42777">MNRRGSKEEDSGSDWDSMSEIGPPPAAKQKQHSSASPPENAPATIQAKDRFVPHIDSPLDIKAPKDNPPYDFKTEVKSPLHVSEQLPKPGKQRKGRTYDPTSGTQKHVTFAGDQDGGHGQRTGVGGPPNPDSDSEDPLYSTVKPKNRIKGNSQQMVIAEVEKNEMVKKSKKAAKNAPKFSQKPLEGIDNQGFVEDKVLHSESPTLFSDVPRGTQTSIPQISLKTPLPLPRLSENAHGVEMAPQGHDSSLMGNNVSVAKECPPPLILTSGETLLESAGKRPVEAVNRALGESFALITLPLTCVILFLHHLLRFILQGLVRPIFVDSLRLIIEYLVQPFITGVLKPLLVTVHAASVNLSDAMLVCVRPLTSVLQSIRDTTFQMLFPSMWSNSYS</sequence>
<protein>
    <submittedName>
        <fullName evidence="2">Uncharacterized protein</fullName>
    </submittedName>
</protein>
<accession>A0AAW0U3M9</accession>
<comment type="caution">
    <text evidence="2">The sequence shown here is derived from an EMBL/GenBank/DDBJ whole genome shotgun (WGS) entry which is preliminary data.</text>
</comment>
<name>A0AAW0U3M9_SCYPA</name>
<keyword evidence="3" id="KW-1185">Reference proteome</keyword>